<sequence>MNNKNTLILVAGLMAMVFVAASVFAYYPLSITVSPTTPPVTFATGSNAGNNDLGPGNTITVSLGSNSASASVTVHPTYQTTYYKDVLRITNSDSKAYNVYIRVDTAITSFPAGSTIQLKIYASGASRPGTPIATVPLTSTGTASIGSLSGGGTWEMDVEVYIPEGSTLPSPATANLQLIYTPSSETPP</sequence>
<reference evidence="1" key="1">
    <citation type="journal article" date="2020" name="mSystems">
        <title>Genome- and Community-Level Interaction Insights into Carbon Utilization and Element Cycling Functions of Hydrothermarchaeota in Hydrothermal Sediment.</title>
        <authorList>
            <person name="Zhou Z."/>
            <person name="Liu Y."/>
            <person name="Xu W."/>
            <person name="Pan J."/>
            <person name="Luo Z.H."/>
            <person name="Li M."/>
        </authorList>
    </citation>
    <scope>NUCLEOTIDE SEQUENCE [LARGE SCALE GENOMIC DNA]</scope>
    <source>
        <strain evidence="1">SpSt-123</strain>
    </source>
</reference>
<proteinExistence type="predicted"/>
<organism evidence="1">
    <name type="scientific">Fervidicoccus fontis</name>
    <dbReference type="NCBI Taxonomy" id="683846"/>
    <lineage>
        <taxon>Archaea</taxon>
        <taxon>Thermoproteota</taxon>
        <taxon>Thermoprotei</taxon>
        <taxon>Fervidicoccales</taxon>
        <taxon>Fervidicoccaceae</taxon>
        <taxon>Fervidicoccus</taxon>
    </lineage>
</organism>
<name>A0A7C1IHN5_9CREN</name>
<gene>
    <name evidence="1" type="ORF">ENO04_01520</name>
</gene>
<protein>
    <submittedName>
        <fullName evidence="1">Uncharacterized protein</fullName>
    </submittedName>
</protein>
<dbReference type="AlphaFoldDB" id="A0A7C1IHN5"/>
<dbReference type="EMBL" id="DSDY01000051">
    <property type="protein sequence ID" value="HDS10292.1"/>
    <property type="molecule type" value="Genomic_DNA"/>
</dbReference>
<accession>A0A7C1IHN5</accession>
<evidence type="ECO:0000313" key="1">
    <source>
        <dbReference type="EMBL" id="HDS10292.1"/>
    </source>
</evidence>
<comment type="caution">
    <text evidence="1">The sequence shown here is derived from an EMBL/GenBank/DDBJ whole genome shotgun (WGS) entry which is preliminary data.</text>
</comment>